<dbReference type="Gene3D" id="2.40.160.20">
    <property type="match status" value="1"/>
</dbReference>
<dbReference type="Pfam" id="PF01856">
    <property type="entry name" value="HP_OMP"/>
    <property type="match status" value="1"/>
</dbReference>
<evidence type="ECO:0000313" key="1">
    <source>
        <dbReference type="EMBL" id="ETD22471.1"/>
    </source>
</evidence>
<organism evidence="1 2">
    <name type="scientific">Helicobacter macacae MIT 99-5501</name>
    <dbReference type="NCBI Taxonomy" id="1357400"/>
    <lineage>
        <taxon>Bacteria</taxon>
        <taxon>Pseudomonadati</taxon>
        <taxon>Campylobacterota</taxon>
        <taxon>Epsilonproteobacteria</taxon>
        <taxon>Campylobacterales</taxon>
        <taxon>Helicobacteraceae</taxon>
        <taxon>Helicobacter</taxon>
    </lineage>
</organism>
<dbReference type="EMBL" id="AZJI01000009">
    <property type="protein sequence ID" value="ETD22471.1"/>
    <property type="molecule type" value="Genomic_DNA"/>
</dbReference>
<keyword evidence="2" id="KW-1185">Reference proteome</keyword>
<evidence type="ECO:0008006" key="3">
    <source>
        <dbReference type="Google" id="ProtNLM"/>
    </source>
</evidence>
<dbReference type="InterPro" id="IPR002718">
    <property type="entry name" value="OMP_Helicobacter"/>
</dbReference>
<dbReference type="AlphaFoldDB" id="V8C6W7"/>
<name>V8C6W7_9HELI</name>
<evidence type="ECO:0000313" key="2">
    <source>
        <dbReference type="Proteomes" id="UP000018731"/>
    </source>
</evidence>
<sequence length="235" mass="26824">MSGGIARADSTKNSDPYKVGIKKPKTGGFVGGEFGIGSAYSYASVRRYWYSGSSTHSTFPINVFGGYQWYFYDRPWFHFGVRVRGHIGYTNLNTSFSDWGWYDYQNAKFSISSHAIQYGVEAQFLWDFLNMGEHTLGWHFAPIGLGGSTFFGSLKASIPNTTNSNLSVEDDLTTKTKFSYLFSTGFHYYYNAKHMVFATYRYQYYSSDYEPTASNKASYHITAYNSFMLGYAYKF</sequence>
<proteinExistence type="predicted"/>
<dbReference type="PATRIC" id="fig|1357400.3.peg.2404"/>
<accession>V8C6W7</accession>
<protein>
    <recommendedName>
        <fullName evidence="3">Outer membrane protein beta-barrel domain-containing protein</fullName>
    </recommendedName>
</protein>
<gene>
    <name evidence="1" type="ORF">HMPREF2086_01782</name>
</gene>
<dbReference type="HOGENOM" id="CLU_1093125_0_0_7"/>
<dbReference type="Proteomes" id="UP000018731">
    <property type="component" value="Unassembled WGS sequence"/>
</dbReference>
<comment type="caution">
    <text evidence="1">The sequence shown here is derived from an EMBL/GenBank/DDBJ whole genome shotgun (WGS) entry which is preliminary data.</text>
</comment>
<reference evidence="1 2" key="1">
    <citation type="journal article" date="2014" name="Genome Announc.">
        <title>Draft genome sequences of six enterohepatic helicobacter species isolated from humans and one from rhesus macaques.</title>
        <authorList>
            <person name="Shen Z."/>
            <person name="Sheh A."/>
            <person name="Young S.K."/>
            <person name="Abouelliel A."/>
            <person name="Ward D.V."/>
            <person name="Earl A.M."/>
            <person name="Fox J.G."/>
        </authorList>
    </citation>
    <scope>NUCLEOTIDE SEQUENCE [LARGE SCALE GENOMIC DNA]</scope>
    <source>
        <strain evidence="1 2">MIT 99-5501</strain>
    </source>
</reference>